<dbReference type="Proteomes" id="UP000198609">
    <property type="component" value="Unassembled WGS sequence"/>
</dbReference>
<dbReference type="PANTHER" id="PTHR43459">
    <property type="entry name" value="ENOYL-COA HYDRATASE"/>
    <property type="match status" value="1"/>
</dbReference>
<accession>A0A1H5C9F4</accession>
<dbReference type="InterPro" id="IPR001753">
    <property type="entry name" value="Enoyl-CoA_hydra/iso"/>
</dbReference>
<dbReference type="PROSITE" id="PS00166">
    <property type="entry name" value="ENOYL_COA_HYDRATASE"/>
    <property type="match status" value="1"/>
</dbReference>
<organism evidence="2 3">
    <name type="scientific">Streptomyces melanosporofaciens</name>
    <dbReference type="NCBI Taxonomy" id="67327"/>
    <lineage>
        <taxon>Bacteria</taxon>
        <taxon>Bacillati</taxon>
        <taxon>Actinomycetota</taxon>
        <taxon>Actinomycetes</taxon>
        <taxon>Kitasatosporales</taxon>
        <taxon>Streptomycetaceae</taxon>
        <taxon>Streptomyces</taxon>
        <taxon>Streptomyces violaceusniger group</taxon>
    </lineage>
</organism>
<dbReference type="EMBL" id="FNST01000002">
    <property type="protein sequence ID" value="SED63402.1"/>
    <property type="molecule type" value="Genomic_DNA"/>
</dbReference>
<dbReference type="InterPro" id="IPR029045">
    <property type="entry name" value="ClpP/crotonase-like_dom_sf"/>
</dbReference>
<proteinExistence type="inferred from homology"/>
<dbReference type="Gene3D" id="3.90.226.10">
    <property type="entry name" value="2-enoyl-CoA Hydratase, Chain A, domain 1"/>
    <property type="match status" value="1"/>
</dbReference>
<dbReference type="RefSeq" id="WP_208905959.1">
    <property type="nucleotide sequence ID" value="NZ_FNST01000002.1"/>
</dbReference>
<dbReference type="CDD" id="cd06558">
    <property type="entry name" value="crotonase-like"/>
    <property type="match status" value="1"/>
</dbReference>
<name>A0A1H5C9F4_STRMJ</name>
<gene>
    <name evidence="2" type="ORF">SAMN04490356_9298</name>
</gene>
<keyword evidence="3" id="KW-1185">Reference proteome</keyword>
<sequence length="264" mass="27697">MPEITDVGIQREGGVTVLEMRNPGKKNAFDQHLLDTLTAELIRAGQDDAVRAVILTGAGDAFCAGGDVSAMGGDTDATGHLRYLTEHIHAVARALMDCPKPTIAMINGPAVGAGLDIALACDLRVAARSAVLREGYIRVGLSAGDGGAWLLPRVVGRGRALELLLTARGVSADEAERIGLVTLTVPDASLRERTLALARRLQEMPPNAVTAMKRLVNDCAEASFSTGLSLSAQSVAVLQSSHEHAQALQHARARRLTGNAGRES</sequence>
<keyword evidence="2" id="KW-0413">Isomerase</keyword>
<dbReference type="GO" id="GO:0016853">
    <property type="term" value="F:isomerase activity"/>
    <property type="evidence" value="ECO:0007669"/>
    <property type="project" value="UniProtKB-KW"/>
</dbReference>
<dbReference type="Pfam" id="PF00378">
    <property type="entry name" value="ECH_1"/>
    <property type="match status" value="1"/>
</dbReference>
<evidence type="ECO:0000256" key="1">
    <source>
        <dbReference type="RuleBase" id="RU003707"/>
    </source>
</evidence>
<comment type="similarity">
    <text evidence="1">Belongs to the enoyl-CoA hydratase/isomerase family.</text>
</comment>
<protein>
    <submittedName>
        <fullName evidence="2">2-(1,2-epoxy-1,2-dihydrophenyl)acetyl-CoA isomerase</fullName>
    </submittedName>
</protein>
<dbReference type="SUPFAM" id="SSF52096">
    <property type="entry name" value="ClpP/crotonase"/>
    <property type="match status" value="1"/>
</dbReference>
<evidence type="ECO:0000313" key="3">
    <source>
        <dbReference type="Proteomes" id="UP000198609"/>
    </source>
</evidence>
<reference evidence="3" key="1">
    <citation type="submission" date="2016-10" db="EMBL/GenBank/DDBJ databases">
        <authorList>
            <person name="Varghese N."/>
            <person name="Submissions S."/>
        </authorList>
    </citation>
    <scope>NUCLEOTIDE SEQUENCE [LARGE SCALE GENOMIC DNA]</scope>
    <source>
        <strain evidence="3">DSM 40318</strain>
    </source>
</reference>
<dbReference type="AlphaFoldDB" id="A0A1H5C9F4"/>
<dbReference type="InterPro" id="IPR018376">
    <property type="entry name" value="Enoyl-CoA_hyd/isom_CS"/>
</dbReference>
<evidence type="ECO:0000313" key="2">
    <source>
        <dbReference type="EMBL" id="SED63402.1"/>
    </source>
</evidence>
<dbReference type="PANTHER" id="PTHR43459:SF1">
    <property type="entry name" value="EG:BACN32G11.4 PROTEIN"/>
    <property type="match status" value="1"/>
</dbReference>